<dbReference type="InterPro" id="IPR011050">
    <property type="entry name" value="Pectin_lyase_fold/virulence"/>
</dbReference>
<protein>
    <submittedName>
        <fullName evidence="3">Putative structural protein</fullName>
    </submittedName>
</protein>
<evidence type="ECO:0000313" key="4">
    <source>
        <dbReference type="Proteomes" id="UP000007524"/>
    </source>
</evidence>
<dbReference type="OrthoDB" id="13797at10239"/>
<dbReference type="GO" id="GO:0044423">
    <property type="term" value="C:virion component"/>
    <property type="evidence" value="ECO:0007669"/>
    <property type="project" value="UniProtKB-KW"/>
</dbReference>
<evidence type="ECO:0000256" key="1">
    <source>
        <dbReference type="ARBA" id="ARBA00004328"/>
    </source>
</evidence>
<keyword evidence="2" id="KW-0946">Virion</keyword>
<gene>
    <name evidence="3" type="ORF">RaK2_00531</name>
</gene>
<dbReference type="SMR" id="H6X4Y8"/>
<dbReference type="SUPFAM" id="SSF51126">
    <property type="entry name" value="Pectin lyase-like"/>
    <property type="match status" value="1"/>
</dbReference>
<dbReference type="GeneID" id="14013119"/>
<reference evidence="3 4" key="1">
    <citation type="journal article" date="2012" name="J. Virol.">
        <title>Genome of Klebsiella sp.-Infecting Bacteriophage vB_KleM_RaK2.</title>
        <authorList>
            <person name="Simoliunas E."/>
            <person name="Kaliniene L."/>
            <person name="Truncaite L."/>
            <person name="Klausa V."/>
            <person name="Zajanckauskaite A."/>
            <person name="Meskys R."/>
        </authorList>
    </citation>
    <scope>NUCLEOTIDE SEQUENCE [LARGE SCALE GENOMIC DNA]</scope>
</reference>
<dbReference type="Gene3D" id="2.10.10.80">
    <property type="match status" value="1"/>
</dbReference>
<organism evidence="3 4">
    <name type="scientific">Klebsiella phage vB_KleM_RaK2</name>
    <dbReference type="NCBI Taxonomy" id="1147094"/>
    <lineage>
        <taxon>Viruses</taxon>
        <taxon>Duplodnaviria</taxon>
        <taxon>Heunggongvirae</taxon>
        <taxon>Uroviricota</taxon>
        <taxon>Caudoviricetes</taxon>
        <taxon>Alcyoneusvirus</taxon>
        <taxon>Alcyoneusvirus RaK2</taxon>
    </lineage>
</organism>
<dbReference type="KEGG" id="vg:14013119"/>
<proteinExistence type="predicted"/>
<dbReference type="GO" id="GO:0019058">
    <property type="term" value="P:viral life cycle"/>
    <property type="evidence" value="ECO:0007669"/>
    <property type="project" value="UniProtKB-ARBA"/>
</dbReference>
<dbReference type="RefSeq" id="YP_007007686.1">
    <property type="nucleotide sequence ID" value="NC_019526.1"/>
</dbReference>
<accession>H6X4Y8</accession>
<evidence type="ECO:0000256" key="2">
    <source>
        <dbReference type="ARBA" id="ARBA00022844"/>
    </source>
</evidence>
<sequence>MRFNMSLNNLSATNISGALIDAGDFVINKRLVSNNQILYYTDPVTSIKTGYVWKGTLPHITSTNNPNTDGGISDTAWVPVIYSKLKEKMETEGLTLDWNAHLPTVEVAYGLTKNSLKMWKSGTTATSDDYWLYTDGTVWNGVGVLGSTPETSTGFEKITPNFNASIKTYSASATDGQTDFNIPFTFSTITVFVNGSIQLPGLNYTVSGSTLTFTTELEAGDLLYVFIGNPNISTNDKLNRIYTANAMQGQTTIQVPYDFSTAIVYINGVLQNPSTAYSIGADKIITFSEELYQNDEIIIMLGDVVVQSDEYVLKNDLLSPDASDNINTNDGTSVQQNIDNFSNFNNLFSNDNGLSNINYKSSLFSNNYKSTLYDLYQNKLSLFEFIPPELHDGIRNYTYKGDLSVYIQNAIDQANLLGGAVIECPPGQYYCNVVTKQYVVLIGSRNGSVRRSLPWTYGTPGNPSRPYGTRFRNFSNDWIIKSETNSQNDVSSRSFGIIGIDFDATDAINSTGGVRLRGPEFCVKSCSFYGFQDQGLEVSGNIGLIEDVIANECLKNRIRTDYVGTIEISGASDCQIHRIEGNAQVKGLNSITNSSPYICGIKISGNNHYISGLMGEISETGIYISASSVHHKISDSRADNNVGPGYLLNGVQMVNCHSYNNSRTGDGLYPAFGALDSASRLLLSNCLAWTDNAPVDGTGTQRLHSYGFDFSNVDYLSLRLKPWINQCFSYGDKNGWINSPLTYGVEYTPTNGLLTISSNATTTPNVDGVSVISISTTSLSQITGFVGGMIGQEVDVYLNATASVTLVNSSTFLINNFAKNSNKTMVVGRVYKFIKTSATIWREVGDVVRVYSGTTAERPSTAATTGMQYFDTTINKPIWRNADNTGWVDSSGTSV</sequence>
<keyword evidence="4" id="KW-1185">Reference proteome</keyword>
<evidence type="ECO:0000313" key="3">
    <source>
        <dbReference type="EMBL" id="AFA44802.1"/>
    </source>
</evidence>
<dbReference type="EMBL" id="JQ513383">
    <property type="protein sequence ID" value="AFA44802.1"/>
    <property type="molecule type" value="Genomic_DNA"/>
</dbReference>
<dbReference type="GO" id="GO:0051701">
    <property type="term" value="P:biological process involved in interaction with host"/>
    <property type="evidence" value="ECO:0007669"/>
    <property type="project" value="UniProtKB-ARBA"/>
</dbReference>
<name>H6X4Y8_9CAUD</name>
<dbReference type="Proteomes" id="UP000007524">
    <property type="component" value="Segment"/>
</dbReference>
<comment type="subcellular location">
    <subcellularLocation>
        <location evidence="1">Virion</location>
    </subcellularLocation>
</comment>